<evidence type="ECO:0000256" key="1">
    <source>
        <dbReference type="SAM" id="SignalP"/>
    </source>
</evidence>
<gene>
    <name evidence="2" type="ORF">SAMN05421833_11018</name>
</gene>
<dbReference type="OrthoDB" id="3540316at2"/>
<name>A0A1N7BJG8_9ACTN</name>
<evidence type="ECO:0000313" key="2">
    <source>
        <dbReference type="EMBL" id="SIR51343.1"/>
    </source>
</evidence>
<feature type="signal peptide" evidence="1">
    <location>
        <begin position="1"/>
        <end position="30"/>
    </location>
</feature>
<keyword evidence="1" id="KW-0732">Signal</keyword>
<organism evidence="2 3">
    <name type="scientific">Microbispora rosea</name>
    <dbReference type="NCBI Taxonomy" id="58117"/>
    <lineage>
        <taxon>Bacteria</taxon>
        <taxon>Bacillati</taxon>
        <taxon>Actinomycetota</taxon>
        <taxon>Actinomycetes</taxon>
        <taxon>Streptosporangiales</taxon>
        <taxon>Streptosporangiaceae</taxon>
        <taxon>Microbispora</taxon>
    </lineage>
</organism>
<dbReference type="RefSeq" id="WP_076435264.1">
    <property type="nucleotide sequence ID" value="NZ_FTNI01000010.1"/>
</dbReference>
<dbReference type="Proteomes" id="UP000186096">
    <property type="component" value="Unassembled WGS sequence"/>
</dbReference>
<feature type="chain" id="PRO_5013134169" evidence="1">
    <location>
        <begin position="31"/>
        <end position="101"/>
    </location>
</feature>
<keyword evidence="3" id="KW-1185">Reference proteome</keyword>
<dbReference type="AlphaFoldDB" id="A0A1N7BJG8"/>
<dbReference type="EMBL" id="FTNI01000010">
    <property type="protein sequence ID" value="SIR51343.1"/>
    <property type="molecule type" value="Genomic_DNA"/>
</dbReference>
<sequence>MQKVTWPRRLGLVSAVVAVGLATSPVAAHADGYDTPRNATAMGAGNTAAAGYAAAEQRARQAVLAVGHDCTPGSYNTYPTFISPGGGTWVYRSIHEAICVD</sequence>
<reference evidence="3" key="1">
    <citation type="submission" date="2017-01" db="EMBL/GenBank/DDBJ databases">
        <authorList>
            <person name="Varghese N."/>
            <person name="Submissions S."/>
        </authorList>
    </citation>
    <scope>NUCLEOTIDE SEQUENCE [LARGE SCALE GENOMIC DNA]</scope>
    <source>
        <strain evidence="3">ATCC 12950</strain>
    </source>
</reference>
<evidence type="ECO:0000313" key="3">
    <source>
        <dbReference type="Proteomes" id="UP000186096"/>
    </source>
</evidence>
<proteinExistence type="predicted"/>
<accession>A0A1N7BJG8</accession>
<protein>
    <submittedName>
        <fullName evidence="2">Uncharacterized protein</fullName>
    </submittedName>
</protein>